<keyword evidence="1" id="KW-0732">Signal</keyword>
<protein>
    <submittedName>
        <fullName evidence="2">Uncharacterized protein</fullName>
    </submittedName>
</protein>
<name>A0AAV9G4U1_9PEZI</name>
<dbReference type="EMBL" id="MU865995">
    <property type="protein sequence ID" value="KAK4443305.1"/>
    <property type="molecule type" value="Genomic_DNA"/>
</dbReference>
<evidence type="ECO:0000313" key="3">
    <source>
        <dbReference type="Proteomes" id="UP001321760"/>
    </source>
</evidence>
<comment type="caution">
    <text evidence="2">The sequence shown here is derived from an EMBL/GenBank/DDBJ whole genome shotgun (WGS) entry which is preliminary data.</text>
</comment>
<feature type="chain" id="PRO_5043933852" evidence="1">
    <location>
        <begin position="20"/>
        <end position="151"/>
    </location>
</feature>
<evidence type="ECO:0000256" key="1">
    <source>
        <dbReference type="SAM" id="SignalP"/>
    </source>
</evidence>
<organism evidence="2 3">
    <name type="scientific">Podospora aff. communis PSN243</name>
    <dbReference type="NCBI Taxonomy" id="3040156"/>
    <lineage>
        <taxon>Eukaryota</taxon>
        <taxon>Fungi</taxon>
        <taxon>Dikarya</taxon>
        <taxon>Ascomycota</taxon>
        <taxon>Pezizomycotina</taxon>
        <taxon>Sordariomycetes</taxon>
        <taxon>Sordariomycetidae</taxon>
        <taxon>Sordariales</taxon>
        <taxon>Podosporaceae</taxon>
        <taxon>Podospora</taxon>
    </lineage>
</organism>
<evidence type="ECO:0000313" key="2">
    <source>
        <dbReference type="EMBL" id="KAK4443305.1"/>
    </source>
</evidence>
<proteinExistence type="predicted"/>
<accession>A0AAV9G4U1</accession>
<reference evidence="2" key="1">
    <citation type="journal article" date="2023" name="Mol. Phylogenet. Evol.">
        <title>Genome-scale phylogeny and comparative genomics of the fungal order Sordariales.</title>
        <authorList>
            <person name="Hensen N."/>
            <person name="Bonometti L."/>
            <person name="Westerberg I."/>
            <person name="Brannstrom I.O."/>
            <person name="Guillou S."/>
            <person name="Cros-Aarteil S."/>
            <person name="Calhoun S."/>
            <person name="Haridas S."/>
            <person name="Kuo A."/>
            <person name="Mondo S."/>
            <person name="Pangilinan J."/>
            <person name="Riley R."/>
            <person name="LaButti K."/>
            <person name="Andreopoulos B."/>
            <person name="Lipzen A."/>
            <person name="Chen C."/>
            <person name="Yan M."/>
            <person name="Daum C."/>
            <person name="Ng V."/>
            <person name="Clum A."/>
            <person name="Steindorff A."/>
            <person name="Ohm R.A."/>
            <person name="Martin F."/>
            <person name="Silar P."/>
            <person name="Natvig D.O."/>
            <person name="Lalanne C."/>
            <person name="Gautier V."/>
            <person name="Ament-Velasquez S.L."/>
            <person name="Kruys A."/>
            <person name="Hutchinson M.I."/>
            <person name="Powell A.J."/>
            <person name="Barry K."/>
            <person name="Miller A.N."/>
            <person name="Grigoriev I.V."/>
            <person name="Debuchy R."/>
            <person name="Gladieux P."/>
            <person name="Hiltunen Thoren M."/>
            <person name="Johannesson H."/>
        </authorList>
    </citation>
    <scope>NUCLEOTIDE SEQUENCE</scope>
    <source>
        <strain evidence="2">PSN243</strain>
    </source>
</reference>
<keyword evidence="3" id="KW-1185">Reference proteome</keyword>
<feature type="signal peptide" evidence="1">
    <location>
        <begin position="1"/>
        <end position="19"/>
    </location>
</feature>
<dbReference type="AlphaFoldDB" id="A0AAV9G4U1"/>
<sequence>MQPLGAVLGALALVHSAAASPIQTPEIASRGEHVATSATVTNFKVSRNNTHINYAATIQVHPNHGKALVYTHATKGAEIPETSNFWDSPDPDLYFRFNRVPSAAHGEAYRLVLTDSHVIGQSINLAYISPAKEWSGKYGRVYTGDAEFKLE</sequence>
<reference evidence="2" key="2">
    <citation type="submission" date="2023-05" db="EMBL/GenBank/DDBJ databases">
        <authorList>
            <consortium name="Lawrence Berkeley National Laboratory"/>
            <person name="Steindorff A."/>
            <person name="Hensen N."/>
            <person name="Bonometti L."/>
            <person name="Westerberg I."/>
            <person name="Brannstrom I.O."/>
            <person name="Guillou S."/>
            <person name="Cros-Aarteil S."/>
            <person name="Calhoun S."/>
            <person name="Haridas S."/>
            <person name="Kuo A."/>
            <person name="Mondo S."/>
            <person name="Pangilinan J."/>
            <person name="Riley R."/>
            <person name="Labutti K."/>
            <person name="Andreopoulos B."/>
            <person name="Lipzen A."/>
            <person name="Chen C."/>
            <person name="Yanf M."/>
            <person name="Daum C."/>
            <person name="Ng V."/>
            <person name="Clum A."/>
            <person name="Ohm R."/>
            <person name="Martin F."/>
            <person name="Silar P."/>
            <person name="Natvig D."/>
            <person name="Lalanne C."/>
            <person name="Gautier V."/>
            <person name="Ament-Velasquez S.L."/>
            <person name="Kruys A."/>
            <person name="Hutchinson M.I."/>
            <person name="Powell A.J."/>
            <person name="Barry K."/>
            <person name="Miller A.N."/>
            <person name="Grigoriev I.V."/>
            <person name="Debuchy R."/>
            <person name="Gladieux P."/>
            <person name="Thoren M.H."/>
            <person name="Johannesson H."/>
        </authorList>
    </citation>
    <scope>NUCLEOTIDE SEQUENCE</scope>
    <source>
        <strain evidence="2">PSN243</strain>
    </source>
</reference>
<gene>
    <name evidence="2" type="ORF">QBC34DRAFT_417244</name>
</gene>
<dbReference type="Proteomes" id="UP001321760">
    <property type="component" value="Unassembled WGS sequence"/>
</dbReference>